<evidence type="ECO:0000256" key="3">
    <source>
        <dbReference type="PIRSR" id="PIRSR004848-1"/>
    </source>
</evidence>
<proteinExistence type="inferred from homology"/>
<dbReference type="SUPFAM" id="SSF51419">
    <property type="entry name" value="PLP-binding barrel"/>
    <property type="match status" value="1"/>
</dbReference>
<dbReference type="InterPro" id="IPR029066">
    <property type="entry name" value="PLP-binding_barrel"/>
</dbReference>
<dbReference type="Gene3D" id="3.20.20.10">
    <property type="entry name" value="Alanine racemase"/>
    <property type="match status" value="1"/>
</dbReference>
<sequence length="239" mass="25323">MAEAVEAPTGERRAEIQAALDEVRAAIRQRQTGDARLVAVSKYKPASDIVAAHAAGQRHFGENYVQELCDKAAALPGDIAWHFIGRLQSNKCRALAAIPNLWAVETIESADKARKMDAAWRAAGHARPLGVYVQVNTSGEPNKGGVEPAELEAVAREIAGACPALSLRGLMTIGSVDGSRQRPNPDFVALARLRDGLQQALGPAAGPLELSMGMSDDFEHALELGAASVRVGSRIFGAR</sequence>
<accession>A0A9W8HHZ0</accession>
<dbReference type="PANTHER" id="PTHR10146:SF14">
    <property type="entry name" value="PYRIDOXAL PHOSPHATE HOMEOSTASIS PROTEIN"/>
    <property type="match status" value="1"/>
</dbReference>
<dbReference type="Proteomes" id="UP001140217">
    <property type="component" value="Unassembled WGS sequence"/>
</dbReference>
<dbReference type="PROSITE" id="PS01211">
    <property type="entry name" value="UPF0001"/>
    <property type="match status" value="1"/>
</dbReference>
<feature type="domain" description="Alanine racemase N-terminal" evidence="5">
    <location>
        <begin position="25"/>
        <end position="238"/>
    </location>
</feature>
<evidence type="ECO:0000256" key="4">
    <source>
        <dbReference type="RuleBase" id="RU004514"/>
    </source>
</evidence>
<dbReference type="GO" id="GO:0030170">
    <property type="term" value="F:pyridoxal phosphate binding"/>
    <property type="evidence" value="ECO:0007669"/>
    <property type="project" value="UniProtKB-UniRule"/>
</dbReference>
<dbReference type="AlphaFoldDB" id="A0A9W8HHZ0"/>
<comment type="cofactor">
    <cofactor evidence="3">
        <name>pyridoxal 5'-phosphate</name>
        <dbReference type="ChEBI" id="CHEBI:597326"/>
    </cofactor>
</comment>
<dbReference type="HAMAP" id="MF_02087">
    <property type="entry name" value="PLP_homeostasis"/>
    <property type="match status" value="1"/>
</dbReference>
<evidence type="ECO:0000256" key="1">
    <source>
        <dbReference type="ARBA" id="ARBA00022898"/>
    </source>
</evidence>
<protein>
    <recommendedName>
        <fullName evidence="2">Pyridoxal phosphate homeostasis protein</fullName>
        <shortName evidence="2">PLP homeostasis protein</shortName>
    </recommendedName>
</protein>
<organism evidence="6 7">
    <name type="scientific">Coemansia javaensis</name>
    <dbReference type="NCBI Taxonomy" id="2761396"/>
    <lineage>
        <taxon>Eukaryota</taxon>
        <taxon>Fungi</taxon>
        <taxon>Fungi incertae sedis</taxon>
        <taxon>Zoopagomycota</taxon>
        <taxon>Kickxellomycotina</taxon>
        <taxon>Kickxellomycetes</taxon>
        <taxon>Kickxellales</taxon>
        <taxon>Kickxellaceae</taxon>
        <taxon>Coemansia</taxon>
    </lineage>
</organism>
<evidence type="ECO:0000313" key="6">
    <source>
        <dbReference type="EMBL" id="KAJ2782374.1"/>
    </source>
</evidence>
<comment type="function">
    <text evidence="2">Pyridoxal 5'-phosphate (PLP)-binding protein, which may be involved in intracellular homeostatic regulation of pyridoxal 5'-phosphate (PLP), the active form of vitamin B6.</text>
</comment>
<dbReference type="InterPro" id="IPR001608">
    <property type="entry name" value="Ala_racemase_N"/>
</dbReference>
<dbReference type="OrthoDB" id="10264196at2759"/>
<evidence type="ECO:0000256" key="2">
    <source>
        <dbReference type="HAMAP-Rule" id="MF_03225"/>
    </source>
</evidence>
<reference evidence="6" key="1">
    <citation type="submission" date="2022-07" db="EMBL/GenBank/DDBJ databases">
        <title>Phylogenomic reconstructions and comparative analyses of Kickxellomycotina fungi.</title>
        <authorList>
            <person name="Reynolds N.K."/>
            <person name="Stajich J.E."/>
            <person name="Barry K."/>
            <person name="Grigoriev I.V."/>
            <person name="Crous P."/>
            <person name="Smith M.E."/>
        </authorList>
    </citation>
    <scope>NUCLEOTIDE SEQUENCE</scope>
    <source>
        <strain evidence="6">NBRC 105414</strain>
    </source>
</reference>
<dbReference type="InterPro" id="IPR011078">
    <property type="entry name" value="PyrdxlP_homeostasis"/>
</dbReference>
<gene>
    <name evidence="6" type="ORF">H4R18_002307</name>
</gene>
<dbReference type="Pfam" id="PF01168">
    <property type="entry name" value="Ala_racemase_N"/>
    <property type="match status" value="1"/>
</dbReference>
<dbReference type="NCBIfam" id="TIGR00044">
    <property type="entry name" value="YggS family pyridoxal phosphate-dependent enzyme"/>
    <property type="match status" value="1"/>
</dbReference>
<comment type="similarity">
    <text evidence="2 4">Belongs to the pyridoxal phosphate-binding protein YggS/PROSC family.</text>
</comment>
<evidence type="ECO:0000259" key="5">
    <source>
        <dbReference type="Pfam" id="PF01168"/>
    </source>
</evidence>
<dbReference type="FunFam" id="3.20.20.10:FF:000007">
    <property type="entry name" value="Pyridoxal phosphate homeostasis protein"/>
    <property type="match status" value="1"/>
</dbReference>
<keyword evidence="7" id="KW-1185">Reference proteome</keyword>
<keyword evidence="1 2" id="KW-0663">Pyridoxal phosphate</keyword>
<feature type="modified residue" description="N6-(pyridoxal phosphate)lysine" evidence="2 3">
    <location>
        <position position="42"/>
    </location>
</feature>
<name>A0A9W8HHZ0_9FUNG</name>
<dbReference type="PANTHER" id="PTHR10146">
    <property type="entry name" value="PROLINE SYNTHETASE CO-TRANSCRIBED BACTERIAL HOMOLOG PROTEIN"/>
    <property type="match status" value="1"/>
</dbReference>
<dbReference type="PIRSF" id="PIRSF004848">
    <property type="entry name" value="YBL036c_PLPDEIII"/>
    <property type="match status" value="1"/>
</dbReference>
<dbReference type="EMBL" id="JANBUL010000074">
    <property type="protein sequence ID" value="KAJ2782374.1"/>
    <property type="molecule type" value="Genomic_DNA"/>
</dbReference>
<evidence type="ECO:0000313" key="7">
    <source>
        <dbReference type="Proteomes" id="UP001140217"/>
    </source>
</evidence>
<dbReference type="CDD" id="cd06822">
    <property type="entry name" value="PLPDE_III_YBL036c_euk"/>
    <property type="match status" value="1"/>
</dbReference>
<comment type="caution">
    <text evidence="6">The sequence shown here is derived from an EMBL/GenBank/DDBJ whole genome shotgun (WGS) entry which is preliminary data.</text>
</comment>